<keyword evidence="2" id="KW-1185">Reference proteome</keyword>
<organism evidence="1 2">
    <name type="scientific">Truncatella angustata</name>
    <dbReference type="NCBI Taxonomy" id="152316"/>
    <lineage>
        <taxon>Eukaryota</taxon>
        <taxon>Fungi</taxon>
        <taxon>Dikarya</taxon>
        <taxon>Ascomycota</taxon>
        <taxon>Pezizomycotina</taxon>
        <taxon>Sordariomycetes</taxon>
        <taxon>Xylariomycetidae</taxon>
        <taxon>Amphisphaeriales</taxon>
        <taxon>Sporocadaceae</taxon>
        <taxon>Truncatella</taxon>
    </lineage>
</organism>
<reference evidence="1" key="1">
    <citation type="journal article" date="2021" name="Nat. Commun.">
        <title>Genetic determinants of endophytism in the Arabidopsis root mycobiome.</title>
        <authorList>
            <person name="Mesny F."/>
            <person name="Miyauchi S."/>
            <person name="Thiergart T."/>
            <person name="Pickel B."/>
            <person name="Atanasova L."/>
            <person name="Karlsson M."/>
            <person name="Huettel B."/>
            <person name="Barry K.W."/>
            <person name="Haridas S."/>
            <person name="Chen C."/>
            <person name="Bauer D."/>
            <person name="Andreopoulos W."/>
            <person name="Pangilinan J."/>
            <person name="LaButti K."/>
            <person name="Riley R."/>
            <person name="Lipzen A."/>
            <person name="Clum A."/>
            <person name="Drula E."/>
            <person name="Henrissat B."/>
            <person name="Kohler A."/>
            <person name="Grigoriev I.V."/>
            <person name="Martin F.M."/>
            <person name="Hacquard S."/>
        </authorList>
    </citation>
    <scope>NUCLEOTIDE SEQUENCE</scope>
    <source>
        <strain evidence="1">MPI-SDFR-AT-0073</strain>
    </source>
</reference>
<protein>
    <submittedName>
        <fullName evidence="1">Uncharacterized protein</fullName>
    </submittedName>
</protein>
<name>A0A9P8ZTE8_9PEZI</name>
<evidence type="ECO:0000313" key="2">
    <source>
        <dbReference type="Proteomes" id="UP000758603"/>
    </source>
</evidence>
<dbReference type="RefSeq" id="XP_045955038.1">
    <property type="nucleotide sequence ID" value="XM_046100486.1"/>
</dbReference>
<dbReference type="Proteomes" id="UP000758603">
    <property type="component" value="Unassembled WGS sequence"/>
</dbReference>
<accession>A0A9P8ZTE8</accession>
<proteinExistence type="predicted"/>
<gene>
    <name evidence="1" type="ORF">BKA67DRAFT_538560</name>
</gene>
<comment type="caution">
    <text evidence="1">The sequence shown here is derived from an EMBL/GenBank/DDBJ whole genome shotgun (WGS) entry which is preliminary data.</text>
</comment>
<dbReference type="GeneID" id="70129378"/>
<sequence length="198" mass="23141">MSGYSTIEDFNLQRKPFLYSSPSEYILQFPSKNYKWKAFEIVTKGSWNEENLHAYDVSRSARMYVVKTAYLADEEDYTHRHTSMRLHQMILANYAAAGIEPRAFRYLGFNDITNEAARLSLLSEFQRQGMGSLDGQVTVKPTDPTWEQIWVENPFVKCGVHLLDELRRITRESFVIQKVVLFSKESRMDMMIEFGVKQ</sequence>
<dbReference type="EMBL" id="JAGPXC010000007">
    <property type="protein sequence ID" value="KAH6648531.1"/>
    <property type="molecule type" value="Genomic_DNA"/>
</dbReference>
<evidence type="ECO:0000313" key="1">
    <source>
        <dbReference type="EMBL" id="KAH6648531.1"/>
    </source>
</evidence>
<dbReference type="AlphaFoldDB" id="A0A9P8ZTE8"/>
<dbReference type="OrthoDB" id="4658887at2759"/>